<reference evidence="2" key="1">
    <citation type="submission" date="2020-03" db="EMBL/GenBank/DDBJ databases">
        <authorList>
            <person name="Weist P."/>
        </authorList>
    </citation>
    <scope>NUCLEOTIDE SEQUENCE</scope>
</reference>
<dbReference type="EMBL" id="CADEAL010004247">
    <property type="protein sequence ID" value="CAB1455291.1"/>
    <property type="molecule type" value="Genomic_DNA"/>
</dbReference>
<dbReference type="AlphaFoldDB" id="A0A9N7VVS6"/>
<proteinExistence type="predicted"/>
<comment type="caution">
    <text evidence="2">The sequence shown here is derived from an EMBL/GenBank/DDBJ whole genome shotgun (WGS) entry which is preliminary data.</text>
</comment>
<evidence type="ECO:0000313" key="3">
    <source>
        <dbReference type="Proteomes" id="UP001153269"/>
    </source>
</evidence>
<gene>
    <name evidence="2" type="ORF">PLEPLA_LOCUS43066</name>
</gene>
<accession>A0A9N7VVS6</accession>
<organism evidence="2 3">
    <name type="scientific">Pleuronectes platessa</name>
    <name type="common">European plaice</name>
    <dbReference type="NCBI Taxonomy" id="8262"/>
    <lineage>
        <taxon>Eukaryota</taxon>
        <taxon>Metazoa</taxon>
        <taxon>Chordata</taxon>
        <taxon>Craniata</taxon>
        <taxon>Vertebrata</taxon>
        <taxon>Euteleostomi</taxon>
        <taxon>Actinopterygii</taxon>
        <taxon>Neopterygii</taxon>
        <taxon>Teleostei</taxon>
        <taxon>Neoteleostei</taxon>
        <taxon>Acanthomorphata</taxon>
        <taxon>Carangaria</taxon>
        <taxon>Pleuronectiformes</taxon>
        <taxon>Pleuronectoidei</taxon>
        <taxon>Pleuronectidae</taxon>
        <taxon>Pleuronectes</taxon>
    </lineage>
</organism>
<evidence type="ECO:0000256" key="1">
    <source>
        <dbReference type="SAM" id="MobiDB-lite"/>
    </source>
</evidence>
<feature type="region of interest" description="Disordered" evidence="1">
    <location>
        <begin position="1"/>
        <end position="45"/>
    </location>
</feature>
<evidence type="ECO:0000313" key="2">
    <source>
        <dbReference type="EMBL" id="CAB1455291.1"/>
    </source>
</evidence>
<name>A0A9N7VVS6_PLEPL</name>
<keyword evidence="3" id="KW-1185">Reference proteome</keyword>
<protein>
    <submittedName>
        <fullName evidence="2">Uncharacterized protein</fullName>
    </submittedName>
</protein>
<dbReference type="Proteomes" id="UP001153269">
    <property type="component" value="Unassembled WGS sequence"/>
</dbReference>
<sequence>MRNSLRTDGAVGGDVVKEADAPRGLSPSVTEKDTLRPGRHQQLAPQRALAANRLTQPGLTQSFLWINTMTSESQWFSSTLQLSQL</sequence>